<name>A0A2I3CDT3_VIBAX</name>
<sequence length="47" mass="5498">MTSSFDLELIKVTVILRNECDSESIARCAERKAQTQIEREPREMLKE</sequence>
<gene>
    <name evidence="1" type="ORF">N646_2435</name>
</gene>
<evidence type="ECO:0000313" key="1">
    <source>
        <dbReference type="EMBL" id="AGV18247.1"/>
    </source>
</evidence>
<dbReference type="HOGENOM" id="CLU_3174556_0_0_6"/>
<accession>A0A2I3CDT3</accession>
<reference evidence="1 2" key="1">
    <citation type="journal article" date="2015" name="Genome Announc.">
        <title>Complete genome sequence of Vibrio alginolyticus ATCC 17749.</title>
        <authorList>
            <person name="Liu X.F."/>
            <person name="Cao Y."/>
            <person name="Zhang H.L."/>
            <person name="Chen Y.J."/>
            <person name="Hu C.J."/>
        </authorList>
    </citation>
    <scope>NUCLEOTIDE SEQUENCE [LARGE SCALE GENOMIC DNA]</scope>
    <source>
        <strain evidence="2">ATCC 17749 / DSM 2171 / NBRC 15630 / NCIMB 1903 / NCTC 12160 / XII-53</strain>
    </source>
</reference>
<dbReference type="KEGG" id="vag:N646_2435"/>
<dbReference type="EMBL" id="CP006718">
    <property type="protein sequence ID" value="AGV18247.1"/>
    <property type="molecule type" value="Genomic_DNA"/>
</dbReference>
<dbReference type="AlphaFoldDB" id="A0A2I3CDT3"/>
<dbReference type="Proteomes" id="UP000016714">
    <property type="component" value="Chromosome 1"/>
</dbReference>
<proteinExistence type="predicted"/>
<protein>
    <submittedName>
        <fullName evidence="1">Uncharacterized protein</fullName>
    </submittedName>
</protein>
<evidence type="ECO:0000313" key="2">
    <source>
        <dbReference type="Proteomes" id="UP000016714"/>
    </source>
</evidence>
<organism evidence="1 2">
    <name type="scientific">Vibrio alginolyticus (strain ATCC 17749 / DSM 2171 / NBRC 15630 / NCIMB 1903 / NCTC 12160 / XII-53)</name>
    <dbReference type="NCBI Taxonomy" id="1219076"/>
    <lineage>
        <taxon>Bacteria</taxon>
        <taxon>Pseudomonadati</taxon>
        <taxon>Pseudomonadota</taxon>
        <taxon>Gammaproteobacteria</taxon>
        <taxon>Vibrionales</taxon>
        <taxon>Vibrionaceae</taxon>
        <taxon>Vibrio</taxon>
    </lineage>
</organism>